<feature type="binding site" evidence="12">
    <location>
        <position position="55"/>
    </location>
    <ligand>
        <name>Zn(2+)</name>
        <dbReference type="ChEBI" id="CHEBI:29105"/>
    </ligand>
</feature>
<dbReference type="GO" id="GO:0008270">
    <property type="term" value="F:zinc ion binding"/>
    <property type="evidence" value="ECO:0007669"/>
    <property type="project" value="UniProtKB-UniRule"/>
</dbReference>
<comment type="subcellular location">
    <subcellularLocation>
        <location evidence="2">Nucleus</location>
    </subcellularLocation>
</comment>
<dbReference type="Proteomes" id="UP000682892">
    <property type="component" value="Chromosome 1"/>
</dbReference>
<feature type="domain" description="C2H2-type" evidence="14">
    <location>
        <begin position="198"/>
        <end position="226"/>
    </location>
</feature>
<evidence type="ECO:0000256" key="9">
    <source>
        <dbReference type="ARBA" id="ARBA00023163"/>
    </source>
</evidence>
<feature type="domain" description="ZAD" evidence="15">
    <location>
        <begin position="6"/>
        <end position="79"/>
    </location>
</feature>
<dbReference type="PANTHER" id="PTHR24379">
    <property type="entry name" value="KRAB AND ZINC FINGER DOMAIN-CONTAINING"/>
    <property type="match status" value="1"/>
</dbReference>
<evidence type="ECO:0000313" key="17">
    <source>
        <dbReference type="Proteomes" id="UP000682892"/>
    </source>
</evidence>
<evidence type="ECO:0000256" key="11">
    <source>
        <dbReference type="PROSITE-ProRule" id="PRU00042"/>
    </source>
</evidence>
<accession>A0A1S4FFW6</accession>
<feature type="binding site" evidence="12">
    <location>
        <position position="8"/>
    </location>
    <ligand>
        <name>Zn(2+)</name>
        <dbReference type="ChEBI" id="CHEBI:29105"/>
    </ligand>
</feature>
<evidence type="ECO:0000256" key="5">
    <source>
        <dbReference type="ARBA" id="ARBA00022737"/>
    </source>
</evidence>
<dbReference type="EMBL" id="CH477430">
    <property type="protein sequence ID" value="EAT41074.1"/>
    <property type="molecule type" value="Genomic_DNA"/>
</dbReference>
<feature type="region of interest" description="Disordered" evidence="13">
    <location>
        <begin position="139"/>
        <end position="163"/>
    </location>
</feature>
<dbReference type="HOGENOM" id="CLU_002678_94_3_1"/>
<comment type="similarity">
    <text evidence="3">Belongs to the krueppel C2H2-type zinc-finger protein family.</text>
</comment>
<organism evidence="16 17">
    <name type="scientific">Aedes aegypti</name>
    <name type="common">Yellowfever mosquito</name>
    <name type="synonym">Culex aegypti</name>
    <dbReference type="NCBI Taxonomy" id="7159"/>
    <lineage>
        <taxon>Eukaryota</taxon>
        <taxon>Metazoa</taxon>
        <taxon>Ecdysozoa</taxon>
        <taxon>Arthropoda</taxon>
        <taxon>Hexapoda</taxon>
        <taxon>Insecta</taxon>
        <taxon>Pterygota</taxon>
        <taxon>Neoptera</taxon>
        <taxon>Endopterygota</taxon>
        <taxon>Diptera</taxon>
        <taxon>Nematocera</taxon>
        <taxon>Culicoidea</taxon>
        <taxon>Culicidae</taxon>
        <taxon>Culicinae</taxon>
        <taxon>Aedini</taxon>
        <taxon>Aedes</taxon>
        <taxon>Stegomyia</taxon>
    </lineage>
</organism>
<dbReference type="AlphaFoldDB" id="A0A1S4FFW6"/>
<evidence type="ECO:0000256" key="3">
    <source>
        <dbReference type="ARBA" id="ARBA00006991"/>
    </source>
</evidence>
<evidence type="ECO:0000256" key="12">
    <source>
        <dbReference type="PROSITE-ProRule" id="PRU01263"/>
    </source>
</evidence>
<feature type="domain" description="C2H2-type" evidence="14">
    <location>
        <begin position="313"/>
        <end position="340"/>
    </location>
</feature>
<proteinExistence type="inferred from homology"/>
<dbReference type="Pfam" id="PF00096">
    <property type="entry name" value="zf-C2H2"/>
    <property type="match status" value="5"/>
</dbReference>
<dbReference type="OrthoDB" id="9411774at2759"/>
<keyword evidence="9" id="KW-0804">Transcription</keyword>
<dbReference type="InterPro" id="IPR013087">
    <property type="entry name" value="Znf_C2H2_type"/>
</dbReference>
<evidence type="ECO:0000259" key="15">
    <source>
        <dbReference type="PROSITE" id="PS51915"/>
    </source>
</evidence>
<evidence type="ECO:0000259" key="14">
    <source>
        <dbReference type="PROSITE" id="PS50157"/>
    </source>
</evidence>
<reference evidence="16" key="1">
    <citation type="submission" date="2005-10" db="EMBL/GenBank/DDBJ databases">
        <authorList>
            <person name="Loftus B.J."/>
            <person name="Nene V.M."/>
            <person name="Hannick L.I."/>
            <person name="Bidwell S."/>
            <person name="Haas B."/>
            <person name="Amedeo P."/>
            <person name="Orvis J."/>
            <person name="Wortman J.R."/>
            <person name="White O.R."/>
            <person name="Salzberg S."/>
            <person name="Shumway M."/>
            <person name="Koo H."/>
            <person name="Zhao Y."/>
            <person name="Holmes M."/>
            <person name="Miller J."/>
            <person name="Schatz M."/>
            <person name="Pop M."/>
            <person name="Pai G."/>
            <person name="Utterback T."/>
            <person name="Rogers Y.-H."/>
            <person name="Kravitz S."/>
            <person name="Fraser C.M."/>
        </authorList>
    </citation>
    <scope>NUCLEOTIDE SEQUENCE</scope>
    <source>
        <strain evidence="16">Liverpool</strain>
    </source>
</reference>
<sequence length="364" mass="42905">MDSEFHMCRLCLDRVDPSAVVILNVEENLVETIFQITTVQVIIDPTHLVFMCEQCQNLLETTIQFRTMCLQNDETFRDLHAKHEESLNVAKDEQESLNREESLNIVKDEYSLGTVKDELDTSRTEFVACKVEDDAQNDDMIQGPEVKKSNETRKKYKPRNAHKTSESRKVQCQTCGAFVHPVHLPKHRLIHDKNRPMFACEQCPKKYTEQRKLKEHITIVHEGHLEHTCDRCGKTFHRWETLRQHYLGEHTDLKKYECKVCGEKFSRSANRNYHYRMNHTVEKPFACSYCDKSFKRSCDLTIHIRKHTGEKPFKCDICQKGFTKSYNVVIHKKSHKTTEMRRDDKLNEEDSEEQTIEFIEDAME</sequence>
<evidence type="ECO:0000256" key="13">
    <source>
        <dbReference type="SAM" id="MobiDB-lite"/>
    </source>
</evidence>
<keyword evidence="8" id="KW-0805">Transcription regulation</keyword>
<dbReference type="SMART" id="SM00868">
    <property type="entry name" value="zf-AD"/>
    <property type="match status" value="1"/>
</dbReference>
<evidence type="ECO:0000256" key="1">
    <source>
        <dbReference type="ARBA" id="ARBA00003767"/>
    </source>
</evidence>
<dbReference type="SUPFAM" id="SSF57716">
    <property type="entry name" value="Glucocorticoid receptor-like (DNA-binding domain)"/>
    <property type="match status" value="1"/>
</dbReference>
<dbReference type="Gene3D" id="3.40.1800.20">
    <property type="match status" value="1"/>
</dbReference>
<dbReference type="PROSITE" id="PS00028">
    <property type="entry name" value="ZINC_FINGER_C2H2_1"/>
    <property type="match status" value="5"/>
</dbReference>
<comment type="function">
    <text evidence="1">May be involved in transcriptional regulation.</text>
</comment>
<dbReference type="GO" id="GO:0005634">
    <property type="term" value="C:nucleus"/>
    <property type="evidence" value="ECO:0007669"/>
    <property type="project" value="UniProtKB-SubCell"/>
</dbReference>
<feature type="binding site" evidence="12">
    <location>
        <position position="11"/>
    </location>
    <ligand>
        <name>Zn(2+)</name>
        <dbReference type="ChEBI" id="CHEBI:29105"/>
    </ligand>
</feature>
<dbReference type="KEGG" id="aag:5568973"/>
<feature type="domain" description="C2H2-type" evidence="14">
    <location>
        <begin position="256"/>
        <end position="284"/>
    </location>
</feature>
<keyword evidence="4 12" id="KW-0479">Metal-binding</keyword>
<name>A0A1S4FFW6_AEDAE</name>
<evidence type="ECO:0000256" key="10">
    <source>
        <dbReference type="ARBA" id="ARBA00023242"/>
    </source>
</evidence>
<dbReference type="PANTHER" id="PTHR24379:SF121">
    <property type="entry name" value="C2H2-TYPE DOMAIN-CONTAINING PROTEIN"/>
    <property type="match status" value="1"/>
</dbReference>
<dbReference type="FunFam" id="3.30.160.60:FF:001289">
    <property type="entry name" value="Zinc finger protein 574"/>
    <property type="match status" value="1"/>
</dbReference>
<evidence type="ECO:0000256" key="2">
    <source>
        <dbReference type="ARBA" id="ARBA00004123"/>
    </source>
</evidence>
<evidence type="ECO:0000256" key="6">
    <source>
        <dbReference type="ARBA" id="ARBA00022771"/>
    </source>
</evidence>
<feature type="domain" description="C2H2-type" evidence="14">
    <location>
        <begin position="285"/>
        <end position="312"/>
    </location>
</feature>
<dbReference type="SMART" id="SM00355">
    <property type="entry name" value="ZnF_C2H2"/>
    <property type="match status" value="6"/>
</dbReference>
<evidence type="ECO:0000256" key="8">
    <source>
        <dbReference type="ARBA" id="ARBA00023015"/>
    </source>
</evidence>
<evidence type="ECO:0000256" key="4">
    <source>
        <dbReference type="ARBA" id="ARBA00022723"/>
    </source>
</evidence>
<feature type="binding site" evidence="12">
    <location>
        <position position="52"/>
    </location>
    <ligand>
        <name>Zn(2+)</name>
        <dbReference type="ChEBI" id="CHEBI:29105"/>
    </ligand>
</feature>
<dbReference type="InterPro" id="IPR036236">
    <property type="entry name" value="Znf_C2H2_sf"/>
</dbReference>
<gene>
    <name evidence="16" type="ORF">AaeL_AAEL007257</name>
</gene>
<dbReference type="InterPro" id="IPR012934">
    <property type="entry name" value="Znf_AD"/>
</dbReference>
<dbReference type="GO" id="GO:0006357">
    <property type="term" value="P:regulation of transcription by RNA polymerase II"/>
    <property type="evidence" value="ECO:0007669"/>
    <property type="project" value="UniProtKB-ARBA"/>
</dbReference>
<evidence type="ECO:0000256" key="7">
    <source>
        <dbReference type="ARBA" id="ARBA00022833"/>
    </source>
</evidence>
<keyword evidence="7 12" id="KW-0862">Zinc</keyword>
<evidence type="ECO:0000313" key="16">
    <source>
        <dbReference type="EMBL" id="EAT41074.1"/>
    </source>
</evidence>
<feature type="domain" description="C2H2-type" evidence="14">
    <location>
        <begin position="227"/>
        <end position="255"/>
    </location>
</feature>
<keyword evidence="6 11" id="KW-0863">Zinc-finger</keyword>
<dbReference type="PROSITE" id="PS51915">
    <property type="entry name" value="ZAD"/>
    <property type="match status" value="1"/>
</dbReference>
<keyword evidence="5" id="KW-0677">Repeat</keyword>
<dbReference type="OMA" id="HEGHLEH"/>
<dbReference type="FunFam" id="3.30.160.60:FF:001116">
    <property type="entry name" value="Zinc finger protein 562"/>
    <property type="match status" value="1"/>
</dbReference>
<reference evidence="16" key="3">
    <citation type="submission" date="2012-09" db="EMBL/GenBank/DDBJ databases">
        <authorList>
            <consortium name="VectorBase"/>
        </authorList>
    </citation>
    <scope>NUCLEOTIDE SEQUENCE</scope>
    <source>
        <strain evidence="16">Liverpool</strain>
    </source>
</reference>
<keyword evidence="10" id="KW-0539">Nucleus</keyword>
<protein>
    <submittedName>
        <fullName evidence="16">AAEL007257-PA</fullName>
    </submittedName>
</protein>
<dbReference type="PROSITE" id="PS50157">
    <property type="entry name" value="ZINC_FINGER_C2H2_2"/>
    <property type="match status" value="5"/>
</dbReference>
<dbReference type="SUPFAM" id="SSF57667">
    <property type="entry name" value="beta-beta-alpha zinc fingers"/>
    <property type="match status" value="3"/>
</dbReference>
<reference evidence="16" key="2">
    <citation type="journal article" date="2007" name="Science">
        <title>Genome sequence of Aedes aegypti, a major arbovirus vector.</title>
        <authorList>
            <person name="Nene V."/>
            <person name="Wortman J.R."/>
            <person name="Lawson D."/>
            <person name="Haas B."/>
            <person name="Kodira C."/>
            <person name="Tu Z.J."/>
            <person name="Loftus B."/>
            <person name="Xi Z."/>
            <person name="Megy K."/>
            <person name="Grabherr M."/>
            <person name="Ren Q."/>
            <person name="Zdobnov E.M."/>
            <person name="Lobo N.F."/>
            <person name="Campbell K.S."/>
            <person name="Brown S.E."/>
            <person name="Bonaldo M.F."/>
            <person name="Zhu J."/>
            <person name="Sinkins S.P."/>
            <person name="Hogenkamp D.G."/>
            <person name="Amedeo P."/>
            <person name="Arensburger P."/>
            <person name="Atkinson P.W."/>
            <person name="Bidwell S."/>
            <person name="Biedler J."/>
            <person name="Birney E."/>
            <person name="Bruggner R.V."/>
            <person name="Costas J."/>
            <person name="Coy M.R."/>
            <person name="Crabtree J."/>
            <person name="Crawford M."/>
            <person name="Debruyn B."/>
            <person name="Decaprio D."/>
            <person name="Eiglmeier K."/>
            <person name="Eisenstadt E."/>
            <person name="El-Dorry H."/>
            <person name="Gelbart W.M."/>
            <person name="Gomes S.L."/>
            <person name="Hammond M."/>
            <person name="Hannick L.I."/>
            <person name="Hogan J.R."/>
            <person name="Holmes M.H."/>
            <person name="Jaffe D."/>
            <person name="Johnston J.S."/>
            <person name="Kennedy R.C."/>
            <person name="Koo H."/>
            <person name="Kravitz S."/>
            <person name="Kriventseva E.V."/>
            <person name="Kulp D."/>
            <person name="Labutti K."/>
            <person name="Lee E."/>
            <person name="Li S."/>
            <person name="Lovin D.D."/>
            <person name="Mao C."/>
            <person name="Mauceli E."/>
            <person name="Menck C.F."/>
            <person name="Miller J.R."/>
            <person name="Montgomery P."/>
            <person name="Mori A."/>
            <person name="Nascimento A.L."/>
            <person name="Naveira H.F."/>
            <person name="Nusbaum C."/>
            <person name="O'leary S."/>
            <person name="Orvis J."/>
            <person name="Pertea M."/>
            <person name="Quesneville H."/>
            <person name="Reidenbach K.R."/>
            <person name="Rogers Y.H."/>
            <person name="Roth C.W."/>
            <person name="Schneider J.R."/>
            <person name="Schatz M."/>
            <person name="Shumway M."/>
            <person name="Stanke M."/>
            <person name="Stinson E.O."/>
            <person name="Tubio J.M."/>
            <person name="Vanzee J.P."/>
            <person name="Verjovski-Almeida S."/>
            <person name="Werner D."/>
            <person name="White O."/>
            <person name="Wyder S."/>
            <person name="Zeng Q."/>
            <person name="Zhao Q."/>
            <person name="Zhao Y."/>
            <person name="Hill C.A."/>
            <person name="Raikhel A.S."/>
            <person name="Soares M.B."/>
            <person name="Knudson D.L."/>
            <person name="Lee N.H."/>
            <person name="Galagan J."/>
            <person name="Salzberg S.L."/>
            <person name="Paulsen I.T."/>
            <person name="Dimopoulos G."/>
            <person name="Collins F.H."/>
            <person name="Birren B."/>
            <person name="Fraser-Liggett C.M."/>
            <person name="Severson D.W."/>
        </authorList>
    </citation>
    <scope>NUCLEOTIDE SEQUENCE [LARGE SCALE GENOMIC DNA]</scope>
    <source>
        <strain evidence="16">Liverpool</strain>
    </source>
</reference>
<dbReference type="Gene3D" id="3.30.160.60">
    <property type="entry name" value="Classic Zinc Finger"/>
    <property type="match status" value="4"/>
</dbReference>
<dbReference type="Pfam" id="PF07776">
    <property type="entry name" value="zf-AD"/>
    <property type="match status" value="1"/>
</dbReference>